<dbReference type="AlphaFoldDB" id="A0A2X2YJL3"/>
<dbReference type="InterPro" id="IPR045851">
    <property type="entry name" value="AMP-bd_C_sf"/>
</dbReference>
<dbReference type="Pfam" id="PF13193">
    <property type="entry name" value="AMP-binding_C"/>
    <property type="match status" value="1"/>
</dbReference>
<evidence type="ECO:0000313" key="4">
    <source>
        <dbReference type="Proteomes" id="UP000250245"/>
    </source>
</evidence>
<dbReference type="InterPro" id="IPR025110">
    <property type="entry name" value="AMP-bd_C"/>
</dbReference>
<dbReference type="PANTHER" id="PTHR43767">
    <property type="entry name" value="LONG-CHAIN-FATTY-ACID--COA LIGASE"/>
    <property type="match status" value="1"/>
</dbReference>
<dbReference type="OMA" id="ERIMAWC"/>
<dbReference type="Gene3D" id="3.40.50.12780">
    <property type="entry name" value="N-terminal domain of ligase-like"/>
    <property type="match status" value="1"/>
</dbReference>
<gene>
    <name evidence="3" type="primary">fadK</name>
    <name evidence="3" type="ORF">NCTC11820_00640</name>
</gene>
<dbReference type="PANTHER" id="PTHR43767:SF1">
    <property type="entry name" value="NONRIBOSOMAL PEPTIDE SYNTHASE PES1 (EUROFUNG)-RELATED"/>
    <property type="match status" value="1"/>
</dbReference>
<evidence type="ECO:0000313" key="3">
    <source>
        <dbReference type="EMBL" id="SQB64304.1"/>
    </source>
</evidence>
<sequence length="553" mass="60064">MLILPIQQSWYDSTVVDYSPMKFLQAAALRHPGRTSMIWIAQGISAETIAEPSFAPPTWNVAQTLARATRLAAQFRSWGVVPGERVVVIGKNSPWHLLTFVAAAAIPAITVPLDQNLPAPELAKILAHCEPKIIICDPTQNEKLADCDPTATPRPRLVTYSDLEDCLEPRDDSTPPVTLALAVTKMLDDLPECGDDVPGAIIYTSGTSAHPKGTLLTYKNLWWGCTNFREVFEYSAATVEAVTAPLSHIGGFNGTTTDIFSHGGTVVIFEKFDAAAILAAIEKYRVQMMFAVPTMYRMLVREVRQAAQSGRPVDTSRFTKALVGGAPWDEQLAADMIGLGWNPINIWGMTEQSASGAALTTDVMAGRELVVGRAFPHIELRAVDGAGNPVKPGVIGQLECRGPSVTREYFRNPELNAALIDPQTGWLRTGDLGFFDADSFLHLVGRLTDTINSGGEKVFSQRVAAVLSRHPGVSEARVVGVPDPTWGEIVAAVVVQTPDTPENAEPLSLEQLQDFARPYLTKAELPRALRLVSRIPLNSNGKPDRQGLLTLFQ</sequence>
<dbReference type="Proteomes" id="UP000250245">
    <property type="component" value="Unassembled WGS sequence"/>
</dbReference>
<dbReference type="InterPro" id="IPR042099">
    <property type="entry name" value="ANL_N_sf"/>
</dbReference>
<feature type="domain" description="AMP-binding enzyme C-terminal" evidence="2">
    <location>
        <begin position="464"/>
        <end position="542"/>
    </location>
</feature>
<evidence type="ECO:0000259" key="2">
    <source>
        <dbReference type="Pfam" id="PF13193"/>
    </source>
</evidence>
<organism evidence="3 4">
    <name type="scientific">Mobiluncus curtisii</name>
    <dbReference type="NCBI Taxonomy" id="2051"/>
    <lineage>
        <taxon>Bacteria</taxon>
        <taxon>Bacillati</taxon>
        <taxon>Actinomycetota</taxon>
        <taxon>Actinomycetes</taxon>
        <taxon>Actinomycetales</taxon>
        <taxon>Actinomycetaceae</taxon>
        <taxon>Mobiluncus</taxon>
    </lineage>
</organism>
<reference evidence="3 4" key="1">
    <citation type="submission" date="2018-06" db="EMBL/GenBank/DDBJ databases">
        <authorList>
            <consortium name="Pathogen Informatics"/>
            <person name="Doyle S."/>
        </authorList>
    </citation>
    <scope>NUCLEOTIDE SEQUENCE [LARGE SCALE GENOMIC DNA]</scope>
    <source>
        <strain evidence="3 4">NCTC11820</strain>
    </source>
</reference>
<name>A0A2X2YJL3_9ACTO</name>
<dbReference type="Gene3D" id="3.30.300.30">
    <property type="match status" value="1"/>
</dbReference>
<accession>A0A2X2YJL3</accession>
<keyword evidence="3" id="KW-0436">Ligase</keyword>
<protein>
    <submittedName>
        <fullName evidence="3">Short-chain-fatty-acid--CoA ligase</fullName>
        <ecNumber evidence="3">6.2.1.-</ecNumber>
    </submittedName>
</protein>
<dbReference type="InterPro" id="IPR000873">
    <property type="entry name" value="AMP-dep_synth/lig_dom"/>
</dbReference>
<dbReference type="GO" id="GO:0016878">
    <property type="term" value="F:acid-thiol ligase activity"/>
    <property type="evidence" value="ECO:0007669"/>
    <property type="project" value="UniProtKB-ARBA"/>
</dbReference>
<dbReference type="Pfam" id="PF00501">
    <property type="entry name" value="AMP-binding"/>
    <property type="match status" value="1"/>
</dbReference>
<proteinExistence type="predicted"/>
<evidence type="ECO:0000259" key="1">
    <source>
        <dbReference type="Pfam" id="PF00501"/>
    </source>
</evidence>
<dbReference type="SUPFAM" id="SSF56801">
    <property type="entry name" value="Acetyl-CoA synthetase-like"/>
    <property type="match status" value="1"/>
</dbReference>
<dbReference type="EMBL" id="UASJ01000001">
    <property type="protein sequence ID" value="SQB64304.1"/>
    <property type="molecule type" value="Genomic_DNA"/>
</dbReference>
<feature type="domain" description="AMP-dependent synthetase/ligase" evidence="1">
    <location>
        <begin position="25"/>
        <end position="410"/>
    </location>
</feature>
<dbReference type="InterPro" id="IPR050237">
    <property type="entry name" value="ATP-dep_AMP-bd_enzyme"/>
</dbReference>
<dbReference type="EC" id="6.2.1.-" evidence="3"/>